<evidence type="ECO:0000259" key="13">
    <source>
        <dbReference type="PROSITE" id="PS50944"/>
    </source>
</evidence>
<keyword evidence="4" id="KW-0963">Cytoplasm</keyword>
<organism evidence="14">
    <name type="scientific">Caldilineaceae bacterium SB0664_bin_27</name>
    <dbReference type="NCBI Taxonomy" id="2605260"/>
    <lineage>
        <taxon>Bacteria</taxon>
        <taxon>Bacillati</taxon>
        <taxon>Chloroflexota</taxon>
        <taxon>Caldilineae</taxon>
        <taxon>Caldilineales</taxon>
        <taxon>Caldilineaceae</taxon>
    </lineage>
</organism>
<name>A0A6B0YVH0_9CHLR</name>
<keyword evidence="5" id="KW-0678">Repressor</keyword>
<dbReference type="InterPro" id="IPR050536">
    <property type="entry name" value="DtxR_MntR_Metal-Reg"/>
</dbReference>
<dbReference type="GO" id="GO:0046914">
    <property type="term" value="F:transition metal ion binding"/>
    <property type="evidence" value="ECO:0007669"/>
    <property type="project" value="InterPro"/>
</dbReference>
<dbReference type="AlphaFoldDB" id="A0A6B0YVH0"/>
<gene>
    <name evidence="14" type="ORF">F4Y42_16590</name>
</gene>
<dbReference type="GO" id="GO:0003700">
    <property type="term" value="F:DNA-binding transcription factor activity"/>
    <property type="evidence" value="ECO:0007669"/>
    <property type="project" value="InterPro"/>
</dbReference>
<accession>A0A6B0YVH0</accession>
<dbReference type="InterPro" id="IPR036390">
    <property type="entry name" value="WH_DNA-bd_sf"/>
</dbReference>
<dbReference type="PANTHER" id="PTHR33238:SF11">
    <property type="entry name" value="TRANSCRIPTIONAL REGULATOR MNTR"/>
    <property type="match status" value="1"/>
</dbReference>
<dbReference type="PANTHER" id="PTHR33238">
    <property type="entry name" value="IRON (METAL) DEPENDENT REPRESSOR, DTXR FAMILY"/>
    <property type="match status" value="1"/>
</dbReference>
<dbReference type="GO" id="GO:0046983">
    <property type="term" value="F:protein dimerization activity"/>
    <property type="evidence" value="ECO:0007669"/>
    <property type="project" value="InterPro"/>
</dbReference>
<dbReference type="SMART" id="SM00899">
    <property type="entry name" value="FeoA"/>
    <property type="match status" value="1"/>
</dbReference>
<comment type="caution">
    <text evidence="14">The sequence shown here is derived from an EMBL/GenBank/DDBJ whole genome shotgun (WGS) entry which is preliminary data.</text>
</comment>
<evidence type="ECO:0000256" key="4">
    <source>
        <dbReference type="ARBA" id="ARBA00022490"/>
    </source>
</evidence>
<dbReference type="SUPFAM" id="SSF46785">
    <property type="entry name" value="Winged helix' DNA-binding domain"/>
    <property type="match status" value="1"/>
</dbReference>
<dbReference type="Pfam" id="PF02742">
    <property type="entry name" value="Fe_dep_repr_C"/>
    <property type="match status" value="1"/>
</dbReference>
<evidence type="ECO:0000256" key="8">
    <source>
        <dbReference type="ARBA" id="ARBA00023125"/>
    </source>
</evidence>
<dbReference type="GO" id="GO:0005737">
    <property type="term" value="C:cytoplasm"/>
    <property type="evidence" value="ECO:0007669"/>
    <property type="project" value="UniProtKB-SubCell"/>
</dbReference>
<evidence type="ECO:0000256" key="3">
    <source>
        <dbReference type="ARBA" id="ARBA00011738"/>
    </source>
</evidence>
<proteinExistence type="inferred from homology"/>
<evidence type="ECO:0000256" key="9">
    <source>
        <dbReference type="ARBA" id="ARBA00023159"/>
    </source>
</evidence>
<dbReference type="Gene3D" id="1.10.60.10">
    <property type="entry name" value="Iron dependent repressor, metal binding and dimerisation domain"/>
    <property type="match status" value="1"/>
</dbReference>
<protein>
    <recommendedName>
        <fullName evidence="12">Manganese transport regulator</fullName>
    </recommendedName>
</protein>
<dbReference type="Pfam" id="PF04023">
    <property type="entry name" value="FeoA"/>
    <property type="match status" value="1"/>
</dbReference>
<dbReference type="InterPro" id="IPR007167">
    <property type="entry name" value="Fe-transptr_FeoA-like"/>
</dbReference>
<sequence>MRTFCNIITDGMLDYLVAIYELSESNNRISTSVLAQKMDVSSAAASSMAKRLTETGHVVRSAKAGIQLTDQGRLAALQLLRRHRLLEVFLIEVMGFTWDQVKAEAMRLEHAISSEFEKRMEILCNFPTHCPHGDPVPSEDGHVQSENLVSLAELRPGQVGELRRVANHNAPMLRYLTQMNLEPGYRVKVLNVEPFDGPSIVQIENGTTQTEPGGLVKIIGRSLAQCLFVRLTEQPAA</sequence>
<dbReference type="PROSITE" id="PS50944">
    <property type="entry name" value="HTH_DTXR"/>
    <property type="match status" value="1"/>
</dbReference>
<dbReference type="InterPro" id="IPR036388">
    <property type="entry name" value="WH-like_DNA-bd_sf"/>
</dbReference>
<dbReference type="Gene3D" id="1.10.10.10">
    <property type="entry name" value="Winged helix-like DNA-binding domain superfamily/Winged helix DNA-binding domain"/>
    <property type="match status" value="1"/>
</dbReference>
<dbReference type="Gene3D" id="2.30.30.90">
    <property type="match status" value="1"/>
</dbReference>
<comment type="similarity">
    <text evidence="2">Belongs to the DtxR/MntR family.</text>
</comment>
<dbReference type="InterPro" id="IPR022687">
    <property type="entry name" value="HTH_DTXR"/>
</dbReference>
<keyword evidence="6" id="KW-0408">Iron</keyword>
<dbReference type="InterPro" id="IPR008988">
    <property type="entry name" value="Transcriptional_repressor_C"/>
</dbReference>
<dbReference type="InterPro" id="IPR036421">
    <property type="entry name" value="Fe_dep_repressor_sf"/>
</dbReference>
<evidence type="ECO:0000256" key="6">
    <source>
        <dbReference type="ARBA" id="ARBA00023004"/>
    </source>
</evidence>
<keyword evidence="10" id="KW-0804">Transcription</keyword>
<evidence type="ECO:0000256" key="1">
    <source>
        <dbReference type="ARBA" id="ARBA00004496"/>
    </source>
</evidence>
<comment type="subunit">
    <text evidence="3">Homodimer.</text>
</comment>
<evidence type="ECO:0000256" key="7">
    <source>
        <dbReference type="ARBA" id="ARBA00023015"/>
    </source>
</evidence>
<keyword evidence="9" id="KW-0010">Activator</keyword>
<keyword evidence="8" id="KW-0238">DNA-binding</keyword>
<evidence type="ECO:0000256" key="10">
    <source>
        <dbReference type="ARBA" id="ARBA00023163"/>
    </source>
</evidence>
<dbReference type="SUPFAM" id="SSF47979">
    <property type="entry name" value="Iron-dependent repressor protein, dimerization domain"/>
    <property type="match status" value="1"/>
</dbReference>
<feature type="domain" description="HTH dtxR-type" evidence="13">
    <location>
        <begin position="8"/>
        <end position="69"/>
    </location>
</feature>
<dbReference type="InterPro" id="IPR001367">
    <property type="entry name" value="Fe_dep_repressor"/>
</dbReference>
<dbReference type="InterPro" id="IPR038157">
    <property type="entry name" value="FeoA_core_dom"/>
</dbReference>
<keyword evidence="11" id="KW-0464">Manganese</keyword>
<reference evidence="14" key="1">
    <citation type="submission" date="2019-09" db="EMBL/GenBank/DDBJ databases">
        <title>Characterisation of the sponge microbiome using genome-centric metagenomics.</title>
        <authorList>
            <person name="Engelberts J.P."/>
            <person name="Robbins S.J."/>
            <person name="De Goeij J.M."/>
            <person name="Aranda M."/>
            <person name="Bell S.C."/>
            <person name="Webster N.S."/>
        </authorList>
    </citation>
    <scope>NUCLEOTIDE SEQUENCE</scope>
    <source>
        <strain evidence="14">SB0664_bin_27</strain>
    </source>
</reference>
<dbReference type="InterPro" id="IPR022689">
    <property type="entry name" value="Iron_dep_repressor"/>
</dbReference>
<evidence type="ECO:0000256" key="5">
    <source>
        <dbReference type="ARBA" id="ARBA00022491"/>
    </source>
</evidence>
<dbReference type="SMART" id="SM00529">
    <property type="entry name" value="HTH_DTXR"/>
    <property type="match status" value="1"/>
</dbReference>
<comment type="subcellular location">
    <subcellularLocation>
        <location evidence="1">Cytoplasm</location>
    </subcellularLocation>
</comment>
<evidence type="ECO:0000256" key="11">
    <source>
        <dbReference type="ARBA" id="ARBA00023211"/>
    </source>
</evidence>
<evidence type="ECO:0000256" key="12">
    <source>
        <dbReference type="ARBA" id="ARBA00032593"/>
    </source>
</evidence>
<evidence type="ECO:0000313" key="14">
    <source>
        <dbReference type="EMBL" id="MXY95060.1"/>
    </source>
</evidence>
<evidence type="ECO:0000256" key="2">
    <source>
        <dbReference type="ARBA" id="ARBA00007871"/>
    </source>
</evidence>
<dbReference type="SUPFAM" id="SSF50037">
    <property type="entry name" value="C-terminal domain of transcriptional repressors"/>
    <property type="match status" value="1"/>
</dbReference>
<dbReference type="GO" id="GO:0003677">
    <property type="term" value="F:DNA binding"/>
    <property type="evidence" value="ECO:0007669"/>
    <property type="project" value="UniProtKB-KW"/>
</dbReference>
<dbReference type="Pfam" id="PF01325">
    <property type="entry name" value="Fe_dep_repress"/>
    <property type="match status" value="1"/>
</dbReference>
<dbReference type="EMBL" id="VXRG01000135">
    <property type="protein sequence ID" value="MXY95060.1"/>
    <property type="molecule type" value="Genomic_DNA"/>
</dbReference>
<keyword evidence="7" id="KW-0805">Transcription regulation</keyword>